<comment type="caution">
    <text evidence="2">The sequence shown here is derived from an EMBL/GenBank/DDBJ whole genome shotgun (WGS) entry which is preliminary data.</text>
</comment>
<dbReference type="RefSeq" id="WP_376734568.1">
    <property type="nucleotide sequence ID" value="NZ_JAYMRP010000025.1"/>
</dbReference>
<feature type="signal peptide" evidence="1">
    <location>
        <begin position="1"/>
        <end position="32"/>
    </location>
</feature>
<organism evidence="2 3">
    <name type="scientific">Streptomyces broussonetiae</name>
    <dbReference type="NCBI Taxonomy" id="2686304"/>
    <lineage>
        <taxon>Bacteria</taxon>
        <taxon>Bacillati</taxon>
        <taxon>Actinomycetota</taxon>
        <taxon>Actinomycetes</taxon>
        <taxon>Kitasatosporales</taxon>
        <taxon>Streptomycetaceae</taxon>
        <taxon>Streptomyces</taxon>
    </lineage>
</organism>
<protein>
    <submittedName>
        <fullName evidence="2">Uncharacterized protein</fullName>
    </submittedName>
</protein>
<reference evidence="2 3" key="1">
    <citation type="submission" date="2024-01" db="EMBL/GenBank/DDBJ databases">
        <title>Genome mining of biosynthetic gene clusters to explore secondary metabolites of Streptomyces sp.</title>
        <authorList>
            <person name="Baig A."/>
            <person name="Ajitkumar Shintre N."/>
            <person name="Kumar H."/>
            <person name="Anbarasu A."/>
            <person name="Ramaiah S."/>
        </authorList>
    </citation>
    <scope>NUCLEOTIDE SEQUENCE [LARGE SCALE GENOMIC DNA]</scope>
    <source>
        <strain evidence="2 3">A57</strain>
    </source>
</reference>
<evidence type="ECO:0000256" key="1">
    <source>
        <dbReference type="SAM" id="SignalP"/>
    </source>
</evidence>
<feature type="chain" id="PRO_5046948219" evidence="1">
    <location>
        <begin position="33"/>
        <end position="103"/>
    </location>
</feature>
<keyword evidence="1" id="KW-0732">Signal</keyword>
<dbReference type="Proteomes" id="UP001585080">
    <property type="component" value="Unassembled WGS sequence"/>
</dbReference>
<sequence length="103" mass="11313">MPTLSARRPPALLLALLAALAAVLALPVPAAAHDATSTAYAEVRGTGRQLEATLDLEYDLLMKSAWLYAEAYEAKDRAEQLRQLVLQCGFVIYPVGSSRERRW</sequence>
<accession>A0ABV5EH67</accession>
<gene>
    <name evidence="2" type="ORF">VSS16_25200</name>
</gene>
<dbReference type="EMBL" id="JAYMRP010000025">
    <property type="protein sequence ID" value="MFB8775998.1"/>
    <property type="molecule type" value="Genomic_DNA"/>
</dbReference>
<keyword evidence="3" id="KW-1185">Reference proteome</keyword>
<name>A0ABV5EH67_9ACTN</name>
<evidence type="ECO:0000313" key="3">
    <source>
        <dbReference type="Proteomes" id="UP001585080"/>
    </source>
</evidence>
<proteinExistence type="predicted"/>
<evidence type="ECO:0000313" key="2">
    <source>
        <dbReference type="EMBL" id="MFB8775998.1"/>
    </source>
</evidence>